<proteinExistence type="predicted"/>
<dbReference type="SUPFAM" id="SSF52266">
    <property type="entry name" value="SGNH hydrolase"/>
    <property type="match status" value="1"/>
</dbReference>
<sequence>MREIKLSTEVAITPSDWKMDHHSKILTVGSCFAEVLGTQLEGYKFDVLNNPLGTIFNPLTICKTLDLALDERGPAPELFLKTPDDIWLHHDFHSSIWSNSRKDLEVQLSGKLENLRAFITEADVLVITLGTAYGYRHKATNMVIGNCHKLPAEHFIRELLHPDQISMAMEQLIQKLLMFRRNLRVVLTISPVRHTKDTLPLNQVSKSTLRLACHRLAEKYKHITYFPSYEIMIDELRDYRFYKSDLIHPNELAEEHIFQIFARSFISQGSVELMEEWDKILSTINHRPLHGFTKSHLKFLKSVWSKLNEISRKMNVADEMEEIERRIGEFPVL</sequence>
<name>A0ABN7R6A8_9BACT</name>
<dbReference type="Gene3D" id="3.40.50.1110">
    <property type="entry name" value="SGNH hydrolase"/>
    <property type="match status" value="1"/>
</dbReference>
<evidence type="ECO:0000313" key="3">
    <source>
        <dbReference type="Proteomes" id="UP000679725"/>
    </source>
</evidence>
<comment type="caution">
    <text evidence="2">The sequence shown here is derived from an EMBL/GenBank/DDBJ whole genome shotgun (WGS) entry which is preliminary data.</text>
</comment>
<dbReference type="Pfam" id="PF08885">
    <property type="entry name" value="GSCFA"/>
    <property type="match status" value="1"/>
</dbReference>
<dbReference type="RefSeq" id="WP_215233690.1">
    <property type="nucleotide sequence ID" value="NZ_CAJRAU010000003.1"/>
</dbReference>
<reference evidence="2 3" key="1">
    <citation type="submission" date="2021-04" db="EMBL/GenBank/DDBJ databases">
        <authorList>
            <person name="Rodrigo-Torres L."/>
            <person name="Arahal R. D."/>
            <person name="Lucena T."/>
        </authorList>
    </citation>
    <scope>NUCLEOTIDE SEQUENCE [LARGE SCALE GENOMIC DNA]</scope>
    <source>
        <strain evidence="2 3">CECT 9623</strain>
    </source>
</reference>
<dbReference type="InterPro" id="IPR036514">
    <property type="entry name" value="SGNH_hydro_sf"/>
</dbReference>
<evidence type="ECO:0000259" key="1">
    <source>
        <dbReference type="Pfam" id="PF08885"/>
    </source>
</evidence>
<organism evidence="2 3">
    <name type="scientific">Dyadobacter linearis</name>
    <dbReference type="NCBI Taxonomy" id="2823330"/>
    <lineage>
        <taxon>Bacteria</taxon>
        <taxon>Pseudomonadati</taxon>
        <taxon>Bacteroidota</taxon>
        <taxon>Cytophagia</taxon>
        <taxon>Cytophagales</taxon>
        <taxon>Spirosomataceae</taxon>
        <taxon>Dyadobacter</taxon>
    </lineage>
</organism>
<protein>
    <recommendedName>
        <fullName evidence="1">GSCFA domain-containing protein</fullName>
    </recommendedName>
</protein>
<feature type="domain" description="GSCFA" evidence="1">
    <location>
        <begin position="24"/>
        <end position="261"/>
    </location>
</feature>
<dbReference type="Proteomes" id="UP000679725">
    <property type="component" value="Unassembled WGS sequence"/>
</dbReference>
<dbReference type="InterPro" id="IPR014982">
    <property type="entry name" value="GSCFA"/>
</dbReference>
<accession>A0ABN7R6A8</accession>
<evidence type="ECO:0000313" key="2">
    <source>
        <dbReference type="EMBL" id="CAG5069586.1"/>
    </source>
</evidence>
<gene>
    <name evidence="2" type="ORF">DYBT9623_02322</name>
</gene>
<keyword evidence="3" id="KW-1185">Reference proteome</keyword>
<dbReference type="EMBL" id="CAJRAU010000003">
    <property type="protein sequence ID" value="CAG5069586.1"/>
    <property type="molecule type" value="Genomic_DNA"/>
</dbReference>